<feature type="transmembrane region" description="Helical" evidence="10">
    <location>
        <begin position="25"/>
        <end position="45"/>
    </location>
</feature>
<dbReference type="NCBIfam" id="TIGR00974">
    <property type="entry name" value="3a0107s02c"/>
    <property type="match status" value="1"/>
</dbReference>
<dbReference type="Gene3D" id="1.10.3720.10">
    <property type="entry name" value="MetI-like"/>
    <property type="match status" value="1"/>
</dbReference>
<evidence type="ECO:0000256" key="5">
    <source>
        <dbReference type="ARBA" id="ARBA00022475"/>
    </source>
</evidence>
<keyword evidence="9 10" id="KW-0472">Membrane</keyword>
<evidence type="ECO:0000313" key="13">
    <source>
        <dbReference type="Proteomes" id="UP001501821"/>
    </source>
</evidence>
<evidence type="ECO:0000256" key="8">
    <source>
        <dbReference type="ARBA" id="ARBA00022989"/>
    </source>
</evidence>
<dbReference type="Pfam" id="PF00528">
    <property type="entry name" value="BPD_transp_1"/>
    <property type="match status" value="1"/>
</dbReference>
<evidence type="ECO:0000256" key="6">
    <source>
        <dbReference type="ARBA" id="ARBA00022592"/>
    </source>
</evidence>
<dbReference type="InterPro" id="IPR000515">
    <property type="entry name" value="MetI-like"/>
</dbReference>
<evidence type="ECO:0000313" key="12">
    <source>
        <dbReference type="EMBL" id="GAA3827855.1"/>
    </source>
</evidence>
<dbReference type="SUPFAM" id="SSF161098">
    <property type="entry name" value="MetI-like"/>
    <property type="match status" value="1"/>
</dbReference>
<feature type="transmembrane region" description="Helical" evidence="10">
    <location>
        <begin position="263"/>
        <end position="284"/>
    </location>
</feature>
<dbReference type="Proteomes" id="UP001501821">
    <property type="component" value="Unassembled WGS sequence"/>
</dbReference>
<protein>
    <recommendedName>
        <fullName evidence="10">Phosphate transport system permease protein PstA</fullName>
    </recommendedName>
</protein>
<gene>
    <name evidence="12" type="primary">pstA_2</name>
    <name evidence="12" type="ORF">GCM10022242_31580</name>
</gene>
<sequence length="361" mass="38213">MTATDEALMPIAEPASLINPQLPRLAWLVAAAIAVILGILVGPLLLGWSWWSVPFVAGIALLIGLPAWSAVVEGRRAAVDRTVTLLVFYAVTGALVPLVWVLGYTVAKGLPAIDWNFLTHDQTSKLDPVTFKQLPGAGVLHAILGTLWITLGAAVISIPIGLMTAVYLVEYGRGTWVARTTTILVDVMTGIPSIVAGLFAVALFTEFGGPGTRIGVMGSVALSLLMIPTVVRAGEEMMRLVPADLREASYALGVPKWRTIVKVVIPTAFGGIVTGVMLAISRVIGETAPLLVAVGAMDYFNNNLFSERMATLPVYIISQYKQGAGPLQNAWGAALLLIAIVMVLNIVARIIGTIFAPKTGR</sequence>
<dbReference type="EMBL" id="BAABAH010000012">
    <property type="protein sequence ID" value="GAA3827855.1"/>
    <property type="molecule type" value="Genomic_DNA"/>
</dbReference>
<dbReference type="PANTHER" id="PTHR42922:SF1">
    <property type="entry name" value="PHOSPHATE TRANSPORT SYSTEM PERMEASE PROTEIN PSTA"/>
    <property type="match status" value="1"/>
</dbReference>
<feature type="transmembrane region" description="Helical" evidence="10">
    <location>
        <begin position="211"/>
        <end position="231"/>
    </location>
</feature>
<comment type="similarity">
    <text evidence="3 10">Belongs to the binding-protein-dependent transport system permease family. CysTW subfamily.</text>
</comment>
<evidence type="ECO:0000259" key="11">
    <source>
        <dbReference type="PROSITE" id="PS50928"/>
    </source>
</evidence>
<dbReference type="InterPro" id="IPR005672">
    <property type="entry name" value="Phosphate_PstA"/>
</dbReference>
<evidence type="ECO:0000256" key="3">
    <source>
        <dbReference type="ARBA" id="ARBA00007069"/>
    </source>
</evidence>
<keyword evidence="8 10" id="KW-1133">Transmembrane helix</keyword>
<comment type="function">
    <text evidence="1">Part of the binding-protein-dependent transport system for phosphate; probably responsible for the translocation of the substrate across the membrane.</text>
</comment>
<keyword evidence="4" id="KW-0813">Transport</keyword>
<reference evidence="13" key="1">
    <citation type="journal article" date="2019" name="Int. J. Syst. Evol. Microbiol.">
        <title>The Global Catalogue of Microorganisms (GCM) 10K type strain sequencing project: providing services to taxonomists for standard genome sequencing and annotation.</title>
        <authorList>
            <consortium name="The Broad Institute Genomics Platform"/>
            <consortium name="The Broad Institute Genome Sequencing Center for Infectious Disease"/>
            <person name="Wu L."/>
            <person name="Ma J."/>
        </authorList>
    </citation>
    <scope>NUCLEOTIDE SEQUENCE [LARGE SCALE GENOMIC DNA]</scope>
    <source>
        <strain evidence="13">JCM 16953</strain>
    </source>
</reference>
<dbReference type="RefSeq" id="WP_344777168.1">
    <property type="nucleotide sequence ID" value="NZ_BAABAH010000012.1"/>
</dbReference>
<evidence type="ECO:0000256" key="10">
    <source>
        <dbReference type="RuleBase" id="RU363043"/>
    </source>
</evidence>
<feature type="transmembrane region" description="Helical" evidence="10">
    <location>
        <begin position="181"/>
        <end position="205"/>
    </location>
</feature>
<keyword evidence="7 10" id="KW-0812">Transmembrane</keyword>
<name>A0ABP7IWB0_9ACTN</name>
<evidence type="ECO:0000256" key="4">
    <source>
        <dbReference type="ARBA" id="ARBA00022448"/>
    </source>
</evidence>
<feature type="transmembrane region" description="Helical" evidence="10">
    <location>
        <begin position="147"/>
        <end position="169"/>
    </location>
</feature>
<keyword evidence="13" id="KW-1185">Reference proteome</keyword>
<feature type="transmembrane region" description="Helical" evidence="10">
    <location>
        <begin position="330"/>
        <end position="356"/>
    </location>
</feature>
<evidence type="ECO:0000256" key="7">
    <source>
        <dbReference type="ARBA" id="ARBA00022692"/>
    </source>
</evidence>
<evidence type="ECO:0000256" key="2">
    <source>
        <dbReference type="ARBA" id="ARBA00004651"/>
    </source>
</evidence>
<dbReference type="InterPro" id="IPR051408">
    <property type="entry name" value="Phosphate_transprt_permease"/>
</dbReference>
<dbReference type="PROSITE" id="PS50928">
    <property type="entry name" value="ABC_TM1"/>
    <property type="match status" value="1"/>
</dbReference>
<keyword evidence="6" id="KW-0592">Phosphate transport</keyword>
<evidence type="ECO:0000256" key="1">
    <source>
        <dbReference type="ARBA" id="ARBA00003510"/>
    </source>
</evidence>
<feature type="domain" description="ABC transmembrane type-1" evidence="11">
    <location>
        <begin position="143"/>
        <end position="348"/>
    </location>
</feature>
<dbReference type="InterPro" id="IPR035906">
    <property type="entry name" value="MetI-like_sf"/>
</dbReference>
<dbReference type="CDD" id="cd06261">
    <property type="entry name" value="TM_PBP2"/>
    <property type="match status" value="1"/>
</dbReference>
<comment type="caution">
    <text evidence="12">The sequence shown here is derived from an EMBL/GenBank/DDBJ whole genome shotgun (WGS) entry which is preliminary data.</text>
</comment>
<comment type="subcellular location">
    <subcellularLocation>
        <location evidence="2 10">Cell membrane</location>
        <topology evidence="2 10">Multi-pass membrane protein</topology>
    </subcellularLocation>
</comment>
<evidence type="ECO:0000256" key="9">
    <source>
        <dbReference type="ARBA" id="ARBA00023136"/>
    </source>
</evidence>
<feature type="transmembrane region" description="Helical" evidence="10">
    <location>
        <begin position="51"/>
        <end position="71"/>
    </location>
</feature>
<proteinExistence type="inferred from homology"/>
<dbReference type="PANTHER" id="PTHR42922">
    <property type="entry name" value="PHOSPHATE TRANSPORT SYSTEM PERMEASE PROTEIN PSTA"/>
    <property type="match status" value="1"/>
</dbReference>
<keyword evidence="5 10" id="KW-1003">Cell membrane</keyword>
<organism evidence="12 13">
    <name type="scientific">Nocardioides panacisoli</name>
    <dbReference type="NCBI Taxonomy" id="627624"/>
    <lineage>
        <taxon>Bacteria</taxon>
        <taxon>Bacillati</taxon>
        <taxon>Actinomycetota</taxon>
        <taxon>Actinomycetes</taxon>
        <taxon>Propionibacteriales</taxon>
        <taxon>Nocardioidaceae</taxon>
        <taxon>Nocardioides</taxon>
    </lineage>
</organism>
<feature type="transmembrane region" description="Helical" evidence="10">
    <location>
        <begin position="83"/>
        <end position="107"/>
    </location>
</feature>
<accession>A0ABP7IWB0</accession>